<keyword evidence="2" id="KW-0946">Virion</keyword>
<protein>
    <submittedName>
        <fullName evidence="3">Uncharacterized protein</fullName>
    </submittedName>
</protein>
<name>A0A8S5N1D9_9CAUD</name>
<dbReference type="EMBL" id="BK015037">
    <property type="protein sequence ID" value="DAD88167.1"/>
    <property type="molecule type" value="Genomic_DNA"/>
</dbReference>
<dbReference type="SUPFAM" id="SSF51126">
    <property type="entry name" value="Pectin lyase-like"/>
    <property type="match status" value="1"/>
</dbReference>
<proteinExistence type="predicted"/>
<evidence type="ECO:0000256" key="1">
    <source>
        <dbReference type="ARBA" id="ARBA00004328"/>
    </source>
</evidence>
<dbReference type="GO" id="GO:0051701">
    <property type="term" value="P:biological process involved in interaction with host"/>
    <property type="evidence" value="ECO:0007669"/>
    <property type="project" value="UniProtKB-ARBA"/>
</dbReference>
<dbReference type="GO" id="GO:0044423">
    <property type="term" value="C:virion component"/>
    <property type="evidence" value="ECO:0007669"/>
    <property type="project" value="UniProtKB-KW"/>
</dbReference>
<evidence type="ECO:0000256" key="2">
    <source>
        <dbReference type="ARBA" id="ARBA00022844"/>
    </source>
</evidence>
<dbReference type="InterPro" id="IPR011050">
    <property type="entry name" value="Pectin_lyase_fold/virulence"/>
</dbReference>
<dbReference type="GO" id="GO:0019058">
    <property type="term" value="P:viral life cycle"/>
    <property type="evidence" value="ECO:0007669"/>
    <property type="project" value="UniProtKB-ARBA"/>
</dbReference>
<reference evidence="3" key="1">
    <citation type="journal article" date="2021" name="Proc. Natl. Acad. Sci. U.S.A.">
        <title>A Catalog of Tens of Thousands of Viruses from Human Metagenomes Reveals Hidden Associations with Chronic Diseases.</title>
        <authorList>
            <person name="Tisza M.J."/>
            <person name="Buck C.B."/>
        </authorList>
    </citation>
    <scope>NUCLEOTIDE SEQUENCE</scope>
    <source>
        <strain evidence="3">CtXQq5</strain>
    </source>
</reference>
<organism evidence="3">
    <name type="scientific">Siphoviridae sp. ctXQq5</name>
    <dbReference type="NCBI Taxonomy" id="2826368"/>
    <lineage>
        <taxon>Viruses</taxon>
        <taxon>Duplodnaviria</taxon>
        <taxon>Heunggongvirae</taxon>
        <taxon>Uroviricota</taxon>
        <taxon>Caudoviricetes</taxon>
    </lineage>
</organism>
<sequence length="1093" mass="120514">MAENYNDILKVRIGRVTAKAAADNYFPIIGQTVKIDATTRWGQTSEWQIQDGDGQTVTGAGNLTLQKDSKSIKIANSGELKQKFIGRNSVSEVEVIKAIYAMEAQTLPYFEVTVTEVLRVGDRGYIDILAENGYATSRRNTAVARIYKENETQPVKNISFDTTRPGPTIWASTSFSFNNSSDRGVYDVEVDVTDTLTGVTLTKRINKFITVTPKLCPKPADTTQGYEVAFTYSAYTSYVALPGTQEFECRLWRNVDNSGLNYAEMILPQGNPNNGQWDGPDCSMLPAGTTLVVKRDPKEPEDYPIRLFLKGNKSQNETNENGTPNFTREAPLIITHDEEDVMQWGWRAYGAFSPGQNMRNIVVDGYGYHKTGIHFYPFDSNMFTDSCLFINNGSSFFEIFGLDIDGAGFAGISAKTDPNANNTWFWRENGWEMYLDIHHCTFRNTVGEGVYVGYFDTSEKEGTNSNGEIVKFHAHIIRDLRVYRCSFIQNGYDSVQINNARGVEFCYNLLDGCGYRREPSQGSAFSCTMDGKIYNCTVKNNYNIIGVFGPFLSGLEIFNCILTAARLETGWALSAWTSDSNPEEIITGKYYNIHNNVVKAATIARLTGNVSYEGYTMDDNIFITENGDTETPGYFGGSGNIFLTADLDYENIDSALKVADSANYNYQPAYNSPAVTAGKNGKSPFDMRGYKNWYIGNFHAGPFMGKYKDASVIDAELALTGIVINKGAASTYVREVNVLLQYNGNPTQYRLGETADLSGVAWKSLGEVEDNTVSYNLSDGFGNKTLYAQVGNANQESSVVSSSIEYQKEPVAATMTINGGNAYTTSESVKIVFAVTGAYTSLQYMLSESADFAGASYVYYTPESEIDFTLSGKGEKTIYGRLKADDGQIANASAVINYVARKCIISLNSYNGQERGFDSENGITKPGSWPINWDVYDVTGEVMGHLNFAGTQGWVGLSSQWGATSTGDNSGIYPDKYLTAGYIRQQTKDNLTDASYIIVSGLPSGTYKIRTLHNGVANWGNMESAISAYLIMQGVEYVIADLGVEQFRDNWHDLATINNVIVGDDGLLTFTVAADTGHTNWGVPLNMIEIEEV</sequence>
<comment type="subcellular location">
    <subcellularLocation>
        <location evidence="1">Virion</location>
    </subcellularLocation>
</comment>
<evidence type="ECO:0000313" key="3">
    <source>
        <dbReference type="EMBL" id="DAD88167.1"/>
    </source>
</evidence>
<accession>A0A8S5N1D9</accession>